<keyword evidence="2" id="KW-0808">Transferase</keyword>
<proteinExistence type="inferred from homology"/>
<dbReference type="Proteomes" id="UP000639274">
    <property type="component" value="Chromosome"/>
</dbReference>
<evidence type="ECO:0000256" key="2">
    <source>
        <dbReference type="ARBA" id="ARBA00022679"/>
    </source>
</evidence>
<organism evidence="4 5">
    <name type="scientific">Agrilutibacter solisilvae</name>
    <dbReference type="NCBI Taxonomy" id="2763317"/>
    <lineage>
        <taxon>Bacteria</taxon>
        <taxon>Pseudomonadati</taxon>
        <taxon>Pseudomonadota</taxon>
        <taxon>Gammaproteobacteria</taxon>
        <taxon>Lysobacterales</taxon>
        <taxon>Lysobacteraceae</taxon>
        <taxon>Agrilutibacter</taxon>
    </lineage>
</organism>
<sequence>MGYAQYRYLVLSDLYRITGSGRWRVLPRYLFHGESYRYNFWLRTSRYARHHPWLRFCLYPIARLLLGHLTYKLGISIPVDTRIGSGFYIGHFGGIVVSQKAVIGRNCNISQGVTIGRANRGRNKGYPVIGDNVYIGPGAVIAGCVRVGDNVAIGANCVVTTDIPDNAVVVGVPGRVISLEGSQGYVNRTDYDDKIP</sequence>
<accession>A0A974XXX4</accession>
<dbReference type="KEGG" id="lsf:I8J32_013170"/>
<dbReference type="AlphaFoldDB" id="A0A974XXX4"/>
<evidence type="ECO:0000313" key="4">
    <source>
        <dbReference type="EMBL" id="QSX77683.1"/>
    </source>
</evidence>
<dbReference type="InterPro" id="IPR001451">
    <property type="entry name" value="Hexapep"/>
</dbReference>
<dbReference type="CDD" id="cd03354">
    <property type="entry name" value="LbH_SAT"/>
    <property type="match status" value="1"/>
</dbReference>
<protein>
    <submittedName>
        <fullName evidence="4">Serine acetyltransferase</fullName>
    </submittedName>
</protein>
<keyword evidence="3" id="KW-0012">Acyltransferase</keyword>
<reference evidence="4 5" key="1">
    <citation type="submission" date="2021-03" db="EMBL/GenBank/DDBJ databases">
        <title>Lysobacter sp. nov. isolated from soil of gangwondo yeongwol, south Korea.</title>
        <authorList>
            <person name="Kim K.R."/>
            <person name="Kim K.H."/>
            <person name="Jeon C.O."/>
        </authorList>
    </citation>
    <scope>NUCLEOTIDE SEQUENCE [LARGE SCALE GENOMIC DNA]</scope>
    <source>
        <strain evidence="4 5">R19</strain>
    </source>
</reference>
<evidence type="ECO:0000256" key="3">
    <source>
        <dbReference type="ARBA" id="ARBA00023315"/>
    </source>
</evidence>
<dbReference type="PANTHER" id="PTHR42811">
    <property type="entry name" value="SERINE ACETYLTRANSFERASE"/>
    <property type="match status" value="1"/>
</dbReference>
<keyword evidence="5" id="KW-1185">Reference proteome</keyword>
<gene>
    <name evidence="4" type="ORF">I8J32_013170</name>
</gene>
<comment type="similarity">
    <text evidence="1">Belongs to the transferase hexapeptide repeat family.</text>
</comment>
<dbReference type="Pfam" id="PF00132">
    <property type="entry name" value="Hexapep"/>
    <property type="match status" value="1"/>
</dbReference>
<dbReference type="Gene3D" id="2.160.10.10">
    <property type="entry name" value="Hexapeptide repeat proteins"/>
    <property type="match status" value="1"/>
</dbReference>
<evidence type="ECO:0000256" key="1">
    <source>
        <dbReference type="ARBA" id="ARBA00007274"/>
    </source>
</evidence>
<name>A0A974XXX4_9GAMM</name>
<dbReference type="EMBL" id="CP071518">
    <property type="protein sequence ID" value="QSX77683.1"/>
    <property type="molecule type" value="Genomic_DNA"/>
</dbReference>
<dbReference type="GO" id="GO:0016746">
    <property type="term" value="F:acyltransferase activity"/>
    <property type="evidence" value="ECO:0007669"/>
    <property type="project" value="UniProtKB-KW"/>
</dbReference>
<dbReference type="RefSeq" id="WP_200612977.1">
    <property type="nucleotide sequence ID" value="NZ_CP071518.1"/>
</dbReference>
<dbReference type="SUPFAM" id="SSF51161">
    <property type="entry name" value="Trimeric LpxA-like enzymes"/>
    <property type="match status" value="1"/>
</dbReference>
<evidence type="ECO:0000313" key="5">
    <source>
        <dbReference type="Proteomes" id="UP000639274"/>
    </source>
</evidence>
<dbReference type="InterPro" id="IPR045304">
    <property type="entry name" value="LbH_SAT"/>
</dbReference>
<dbReference type="InterPro" id="IPR011004">
    <property type="entry name" value="Trimer_LpxA-like_sf"/>
</dbReference>